<organism evidence="4 5">
    <name type="scientific">Natranaerobius thermophilus (strain ATCC BAA-1301 / DSM 18059 / JW/NM-WN-LF)</name>
    <dbReference type="NCBI Taxonomy" id="457570"/>
    <lineage>
        <taxon>Bacteria</taxon>
        <taxon>Bacillati</taxon>
        <taxon>Bacillota</taxon>
        <taxon>Clostridia</taxon>
        <taxon>Natranaerobiales</taxon>
        <taxon>Natranaerobiaceae</taxon>
        <taxon>Natranaerobius</taxon>
    </lineage>
</organism>
<proteinExistence type="inferred from homology"/>
<name>B2A1E6_NATTJ</name>
<keyword evidence="2" id="KW-0472">Membrane</keyword>
<dbReference type="PANTHER" id="PTHR30576">
    <property type="entry name" value="COLANIC BIOSYNTHESIS UDP-GLUCOSE LIPID CARRIER TRANSFERASE"/>
    <property type="match status" value="1"/>
</dbReference>
<dbReference type="InParanoid" id="B2A1E6"/>
<evidence type="ECO:0000256" key="1">
    <source>
        <dbReference type="ARBA" id="ARBA00006464"/>
    </source>
</evidence>
<dbReference type="EC" id="2.7.8.6" evidence="4"/>
<dbReference type="OrthoDB" id="9808602at2"/>
<dbReference type="InterPro" id="IPR003362">
    <property type="entry name" value="Bact_transf"/>
</dbReference>
<reference evidence="4 5" key="1">
    <citation type="submission" date="2008-04" db="EMBL/GenBank/DDBJ databases">
        <title>Complete sequence of chromosome of Natranaerobius thermophilus JW/NM-WN-LF.</title>
        <authorList>
            <consortium name="US DOE Joint Genome Institute"/>
            <person name="Copeland A."/>
            <person name="Lucas S."/>
            <person name="Lapidus A."/>
            <person name="Glavina del Rio T."/>
            <person name="Dalin E."/>
            <person name="Tice H."/>
            <person name="Bruce D."/>
            <person name="Goodwin L."/>
            <person name="Pitluck S."/>
            <person name="Chertkov O."/>
            <person name="Brettin T."/>
            <person name="Detter J.C."/>
            <person name="Han C."/>
            <person name="Kuske C.R."/>
            <person name="Schmutz J."/>
            <person name="Larimer F."/>
            <person name="Land M."/>
            <person name="Hauser L."/>
            <person name="Kyrpides N."/>
            <person name="Lykidis A."/>
            <person name="Mesbah N.M."/>
            <person name="Wiegel J."/>
        </authorList>
    </citation>
    <scope>NUCLEOTIDE SEQUENCE [LARGE SCALE GENOMIC DNA]</scope>
    <source>
        <strain evidence="5">ATCC BAA-1301 / DSM 18059 / JW/NM-WN-LF</strain>
    </source>
</reference>
<evidence type="ECO:0000259" key="3">
    <source>
        <dbReference type="Pfam" id="PF02397"/>
    </source>
</evidence>
<dbReference type="EMBL" id="CP001034">
    <property type="protein sequence ID" value="ACB86084.1"/>
    <property type="molecule type" value="Genomic_DNA"/>
</dbReference>
<sequence length="226" mass="26826">MRFKKYFNFLFRLITKKPLYRKYIKRSLDFLLSIIALILFAPFLIFIVALVRLKIGTPVFFKQQRPGLNERIFTLYKFRTMTNEKDEKGKLLPDDVRLTKLGKFLRKTSLDELPELFNVIKGDMSLVGPRPLLTSYLPYYTEEERKRHQVRPGITGLAQVSGRNYLDWEERLSKDVEYVYNITFFGDMKIILKTIYRVLKRDNIADNTNQIEGNLAEIRKQKDINL</sequence>
<protein>
    <submittedName>
        <fullName evidence="4">Undecaprenyl-phosphate galactose phosphotransferase</fullName>
        <ecNumber evidence="4">2.7.8.6</ecNumber>
    </submittedName>
</protein>
<dbReference type="GO" id="GO:0047360">
    <property type="term" value="F:undecaprenyl-phosphate galactose phosphotransferase activity"/>
    <property type="evidence" value="ECO:0007669"/>
    <property type="project" value="UniProtKB-EC"/>
</dbReference>
<dbReference type="STRING" id="457570.Nther_2523"/>
<dbReference type="Pfam" id="PF02397">
    <property type="entry name" value="Bac_transf"/>
    <property type="match status" value="1"/>
</dbReference>
<dbReference type="eggNOG" id="COG2148">
    <property type="taxonomic scope" value="Bacteria"/>
</dbReference>
<keyword evidence="4" id="KW-0808">Transferase</keyword>
<dbReference type="FunCoup" id="B2A1E6">
    <property type="interactions" value="71"/>
</dbReference>
<dbReference type="PANTHER" id="PTHR30576:SF8">
    <property type="entry name" value="UNDECAPRENYL-PHOSPHATE GALACTOSE PHOSPHOTRANSFERASE"/>
    <property type="match status" value="1"/>
</dbReference>
<evidence type="ECO:0000313" key="4">
    <source>
        <dbReference type="EMBL" id="ACB86084.1"/>
    </source>
</evidence>
<dbReference type="Proteomes" id="UP000001683">
    <property type="component" value="Chromosome"/>
</dbReference>
<keyword evidence="5" id="KW-1185">Reference proteome</keyword>
<dbReference type="RefSeq" id="WP_012448928.1">
    <property type="nucleotide sequence ID" value="NC_010718.1"/>
</dbReference>
<dbReference type="HOGENOM" id="CLU_024920_1_4_9"/>
<feature type="transmembrane region" description="Helical" evidence="2">
    <location>
        <begin position="30"/>
        <end position="51"/>
    </location>
</feature>
<feature type="domain" description="Bacterial sugar transferase" evidence="3">
    <location>
        <begin position="25"/>
        <end position="200"/>
    </location>
</feature>
<dbReference type="AlphaFoldDB" id="B2A1E6"/>
<keyword evidence="2" id="KW-1133">Transmembrane helix</keyword>
<keyword evidence="2" id="KW-0812">Transmembrane</keyword>
<dbReference type="KEGG" id="nth:Nther_2523"/>
<comment type="similarity">
    <text evidence="1">Belongs to the bacterial sugar transferase family.</text>
</comment>
<gene>
    <name evidence="4" type="ordered locus">Nther_2523</name>
</gene>
<accession>B2A1E6</accession>
<evidence type="ECO:0000256" key="2">
    <source>
        <dbReference type="SAM" id="Phobius"/>
    </source>
</evidence>
<reference evidence="4 5" key="2">
    <citation type="journal article" date="2011" name="J. Bacteriol.">
        <title>Complete genome sequence of the anaerobic, halophilic alkalithermophile Natranaerobius thermophilus JW/NM-WN-LF.</title>
        <authorList>
            <person name="Zhao B."/>
            <person name="Mesbah N.M."/>
            <person name="Dalin E."/>
            <person name="Goodwin L."/>
            <person name="Nolan M."/>
            <person name="Pitluck S."/>
            <person name="Chertkov O."/>
            <person name="Brettin T.S."/>
            <person name="Han J."/>
            <person name="Larimer F.W."/>
            <person name="Land M.L."/>
            <person name="Hauser L."/>
            <person name="Kyrpides N."/>
            <person name="Wiegel J."/>
        </authorList>
    </citation>
    <scope>NUCLEOTIDE SEQUENCE [LARGE SCALE GENOMIC DNA]</scope>
    <source>
        <strain evidence="5">ATCC BAA-1301 / DSM 18059 / JW/NM-WN-LF</strain>
    </source>
</reference>
<evidence type="ECO:0000313" key="5">
    <source>
        <dbReference type="Proteomes" id="UP000001683"/>
    </source>
</evidence>